<sequence>MIPIDFTGKVALVTGVGDNKSFAWYIGKALQAAGAKVVLAVHPRVLDIVQNLLRTTSDPDDVAARKLPDGSDFAPVKLVRCDASYDTMADVKLEEMPDAQRRHYSKYTEDYSITGAVNAVAQEFGGIDILIHSVAFSREITKSLLETSRKAYHEAMGISAYSLVSMVRAAAPHMANRPGGASVVGLTYVAGEKVVPHYGGGMGTCKAALQMDAKQLAWFVGDKNVRVNLISAGPYGSRAARAINKDFDKLIQHAADHSPLRRAIEPEEVANTTLYLCSPLASAVTGQIMYVDCGYNVMGT</sequence>
<keyword evidence="7 8" id="KW-0275">Fatty acid biosynthesis</keyword>
<dbReference type="RefSeq" id="WP_010046490.1">
    <property type="nucleotide sequence ID" value="NZ_CP025958.1"/>
</dbReference>
<dbReference type="GO" id="GO:0006633">
    <property type="term" value="P:fatty acid biosynthetic process"/>
    <property type="evidence" value="ECO:0007669"/>
    <property type="project" value="UniProtKB-KW"/>
</dbReference>
<name>A0A2Z3H7Q7_9BACT</name>
<dbReference type="PANTHER" id="PTHR43159">
    <property type="entry name" value="ENOYL-[ACYL-CARRIER-PROTEIN] REDUCTASE"/>
    <property type="match status" value="1"/>
</dbReference>
<dbReference type="InterPro" id="IPR014358">
    <property type="entry name" value="Enoyl-ACP_Rdtase_NADH"/>
</dbReference>
<dbReference type="KEGG" id="gog:C1280_22930"/>
<evidence type="ECO:0000256" key="4">
    <source>
        <dbReference type="ARBA" id="ARBA00022832"/>
    </source>
</evidence>
<gene>
    <name evidence="11" type="ORF">C1280_22930</name>
</gene>
<keyword evidence="12" id="KW-1185">Reference proteome</keyword>
<dbReference type="SUPFAM" id="SSF51735">
    <property type="entry name" value="NAD(P)-binding Rossmann-fold domains"/>
    <property type="match status" value="1"/>
</dbReference>
<comment type="pathway">
    <text evidence="1">Lipid metabolism; fatty acid biosynthesis.</text>
</comment>
<dbReference type="InterPro" id="IPR036291">
    <property type="entry name" value="NAD(P)-bd_dom_sf"/>
</dbReference>
<reference evidence="11 12" key="1">
    <citation type="submission" date="2018-01" db="EMBL/GenBank/DDBJ databases">
        <title>G. obscuriglobus.</title>
        <authorList>
            <person name="Franke J."/>
            <person name="Blomberg W."/>
            <person name="Selmecki A."/>
        </authorList>
    </citation>
    <scope>NUCLEOTIDE SEQUENCE [LARGE SCALE GENOMIC DNA]</scope>
    <source>
        <strain evidence="11 12">DSM 5831</strain>
    </source>
</reference>
<comment type="catalytic activity">
    <reaction evidence="8">
        <text>a 2,3-saturated acyl-[ACP] + NAD(+) = a (2E)-enoyl-[ACP] + NADH + H(+)</text>
        <dbReference type="Rhea" id="RHEA:10240"/>
        <dbReference type="Rhea" id="RHEA-COMP:9925"/>
        <dbReference type="Rhea" id="RHEA-COMP:9926"/>
        <dbReference type="ChEBI" id="CHEBI:15378"/>
        <dbReference type="ChEBI" id="CHEBI:57540"/>
        <dbReference type="ChEBI" id="CHEBI:57945"/>
        <dbReference type="ChEBI" id="CHEBI:78784"/>
        <dbReference type="ChEBI" id="CHEBI:78785"/>
        <dbReference type="EC" id="1.3.1.9"/>
    </reaction>
</comment>
<dbReference type="InterPro" id="IPR002347">
    <property type="entry name" value="SDR_fam"/>
</dbReference>
<dbReference type="EC" id="1.3.1.9" evidence="8"/>
<accession>A0A2Z3H7Q7</accession>
<dbReference type="PIRSF" id="PIRSF000094">
    <property type="entry name" value="Enoyl-ACP_rdct"/>
    <property type="match status" value="1"/>
</dbReference>
<dbReference type="PRINTS" id="PR00081">
    <property type="entry name" value="GDHRDH"/>
</dbReference>
<keyword evidence="4" id="KW-0276">Fatty acid metabolism</keyword>
<evidence type="ECO:0000256" key="9">
    <source>
        <dbReference type="PIRSR" id="PIRSR000094-1"/>
    </source>
</evidence>
<dbReference type="AlphaFoldDB" id="A0A2Z3H7Q7"/>
<dbReference type="Gene3D" id="1.10.8.400">
    <property type="entry name" value="Enoyl acyl carrier protein reductase"/>
    <property type="match status" value="1"/>
</dbReference>
<comment type="similarity">
    <text evidence="2 8">Belongs to the short-chain dehydrogenases/reductases (SDR) family. FabI subfamily.</text>
</comment>
<organism evidence="11 12">
    <name type="scientific">Gemmata obscuriglobus</name>
    <dbReference type="NCBI Taxonomy" id="114"/>
    <lineage>
        <taxon>Bacteria</taxon>
        <taxon>Pseudomonadati</taxon>
        <taxon>Planctomycetota</taxon>
        <taxon>Planctomycetia</taxon>
        <taxon>Gemmatales</taxon>
        <taxon>Gemmataceae</taxon>
        <taxon>Gemmata</taxon>
    </lineage>
</organism>
<dbReference type="OrthoDB" id="9803628at2"/>
<protein>
    <recommendedName>
        <fullName evidence="8">Enoyl-[acyl-carrier-protein] reductase [NADH]</fullName>
        <ecNumber evidence="8">1.3.1.9</ecNumber>
    </recommendedName>
</protein>
<evidence type="ECO:0000256" key="5">
    <source>
        <dbReference type="ARBA" id="ARBA00023002"/>
    </source>
</evidence>
<dbReference type="PANTHER" id="PTHR43159:SF2">
    <property type="entry name" value="ENOYL-[ACYL-CARRIER-PROTEIN] REDUCTASE [NADH], CHLOROPLASTIC"/>
    <property type="match status" value="1"/>
</dbReference>
<proteinExistence type="inferred from homology"/>
<feature type="binding site" evidence="10">
    <location>
        <position position="134"/>
    </location>
    <ligand>
        <name>NAD(+)</name>
        <dbReference type="ChEBI" id="CHEBI:57540"/>
    </ligand>
</feature>
<dbReference type="Gene3D" id="3.40.50.720">
    <property type="entry name" value="NAD(P)-binding Rossmann-like Domain"/>
    <property type="match status" value="1"/>
</dbReference>
<feature type="active site" description="Proton acceptor" evidence="9">
    <location>
        <position position="188"/>
    </location>
</feature>
<evidence type="ECO:0000313" key="12">
    <source>
        <dbReference type="Proteomes" id="UP000245802"/>
    </source>
</evidence>
<evidence type="ECO:0000256" key="7">
    <source>
        <dbReference type="ARBA" id="ARBA00023160"/>
    </source>
</evidence>
<evidence type="ECO:0000256" key="10">
    <source>
        <dbReference type="PIRSR" id="PIRSR000094-3"/>
    </source>
</evidence>
<evidence type="ECO:0000256" key="8">
    <source>
        <dbReference type="PIRNR" id="PIRNR000094"/>
    </source>
</evidence>
<evidence type="ECO:0000256" key="6">
    <source>
        <dbReference type="ARBA" id="ARBA00023098"/>
    </source>
</evidence>
<feature type="binding site" evidence="10">
    <location>
        <position position="206"/>
    </location>
    <ligand>
        <name>NAD(+)</name>
        <dbReference type="ChEBI" id="CHEBI:57540"/>
    </ligand>
</feature>
<evidence type="ECO:0000256" key="3">
    <source>
        <dbReference type="ARBA" id="ARBA00022516"/>
    </source>
</evidence>
<dbReference type="EMBL" id="CP025958">
    <property type="protein sequence ID" value="AWM39567.1"/>
    <property type="molecule type" value="Genomic_DNA"/>
</dbReference>
<evidence type="ECO:0000256" key="1">
    <source>
        <dbReference type="ARBA" id="ARBA00005194"/>
    </source>
</evidence>
<feature type="active site" description="Proton acceptor" evidence="9">
    <location>
        <position position="198"/>
    </location>
</feature>
<evidence type="ECO:0000256" key="2">
    <source>
        <dbReference type="ARBA" id="ARBA00009233"/>
    </source>
</evidence>
<keyword evidence="3 8" id="KW-0444">Lipid biosynthesis</keyword>
<dbReference type="Pfam" id="PF13561">
    <property type="entry name" value="adh_short_C2"/>
    <property type="match status" value="1"/>
</dbReference>
<keyword evidence="5 8" id="KW-0560">Oxidoreductase</keyword>
<evidence type="ECO:0000313" key="11">
    <source>
        <dbReference type="EMBL" id="AWM39567.1"/>
    </source>
</evidence>
<dbReference type="Proteomes" id="UP000245802">
    <property type="component" value="Chromosome"/>
</dbReference>
<dbReference type="GO" id="GO:0004318">
    <property type="term" value="F:enoyl-[acyl-carrier-protein] reductase (NADH) activity"/>
    <property type="evidence" value="ECO:0007669"/>
    <property type="project" value="UniProtKB-EC"/>
</dbReference>
<keyword evidence="6" id="KW-0443">Lipid metabolism</keyword>
<keyword evidence="8 10" id="KW-0520">NAD</keyword>